<evidence type="ECO:0000313" key="2">
    <source>
        <dbReference type="Proteomes" id="UP001163603"/>
    </source>
</evidence>
<accession>A0ACC0XMQ8</accession>
<evidence type="ECO:0000313" key="1">
    <source>
        <dbReference type="EMBL" id="KAJ0018893.1"/>
    </source>
</evidence>
<reference evidence="2" key="1">
    <citation type="journal article" date="2023" name="G3 (Bethesda)">
        <title>Genome assembly and association tests identify interacting loci associated with vigor, precocity, and sex in interspecific pistachio rootstocks.</title>
        <authorList>
            <person name="Palmer W."/>
            <person name="Jacygrad E."/>
            <person name="Sagayaradj S."/>
            <person name="Cavanaugh K."/>
            <person name="Han R."/>
            <person name="Bertier L."/>
            <person name="Beede B."/>
            <person name="Kafkas S."/>
            <person name="Golino D."/>
            <person name="Preece J."/>
            <person name="Michelmore R."/>
        </authorList>
    </citation>
    <scope>NUCLEOTIDE SEQUENCE [LARGE SCALE GENOMIC DNA]</scope>
</reference>
<dbReference type="Proteomes" id="UP001163603">
    <property type="component" value="Chromosome 12"/>
</dbReference>
<protein>
    <submittedName>
        <fullName evidence="1">Uncharacterized protein</fullName>
    </submittedName>
</protein>
<keyword evidence="2" id="KW-1185">Reference proteome</keyword>
<sequence>MAMEKPIVLENFRVGNGRVNSNGSEAVHVSMMVDDDGKESENPENELLEDLDSYWEDINDRLTISRMVSDSVIKGMVSAVEQEAAQKIAEKELELARLKETLHLYHVGADESESSGSLGYSGLSNGSFDSNGIGESLVSLKDVAKKQLKNLTKEIDRIRGSCSMMRIGLGSEMVGLGGILQDKVSDIKWMDVDKILDSLRTTLNMICKQVDDMVYLSKTSLCQLQQEKEFQGEIEDMVIMNCIRGLKEELEERLWDQNAWFYDNENLSWFEKIKEISSLRQELDAISKSLSVPEIGHISSHGSMEIGEECNNNKRTDHLHRKVSGNHVSLSASLWEGNGKHDESIIVVPENVDYAQLKHMTKEELVSYFKAEMTKMKRTHELKVQEMTEEYFSLKREYLRERGSSLPFKKDKEFDALRKKIPEVILKLDDILLENEKLDPFSKNAESLCCLKDRLESLLSDNRQLRGMITDKKREVKRLSSQVSDTAEIMLQHSVAEENLVKRIGHLQCALEDACIEASITKDVYKCFLRGVVNSNSSVTESSSIYDFEDSAMESIIMQELCAVIFKESLKEAEEKLFDLNLKYIKENEFRVHVETEALQKEEALNLEVFEKEKLKQETFLLSSLMEEKEKLAQEAAAALVKEKEQFELVSLELNNLRNETSRQEMLISESSKESDVMKRELSIALEQIEGYKLELHDLKHKFTLKMNEIREIDEERKTLLSVIQERQNSTSLVEAKEREHKRQIQSLTILVQCLYTRLADFECRVMDDIAKSNMRLDNLSSQLRALIQKAKVIKGTGLMYRQKLERRSSDLQKAEAEVDLLGDEVDALLSLLEKMYIALDHYSPVLQHYPGIIEILKLVRRELGGESTKPA</sequence>
<proteinExistence type="predicted"/>
<comment type="caution">
    <text evidence="1">The sequence shown here is derived from an EMBL/GenBank/DDBJ whole genome shotgun (WGS) entry which is preliminary data.</text>
</comment>
<gene>
    <name evidence="1" type="ORF">Pint_11256</name>
</gene>
<name>A0ACC0XMQ8_9ROSI</name>
<organism evidence="1 2">
    <name type="scientific">Pistacia integerrima</name>
    <dbReference type="NCBI Taxonomy" id="434235"/>
    <lineage>
        <taxon>Eukaryota</taxon>
        <taxon>Viridiplantae</taxon>
        <taxon>Streptophyta</taxon>
        <taxon>Embryophyta</taxon>
        <taxon>Tracheophyta</taxon>
        <taxon>Spermatophyta</taxon>
        <taxon>Magnoliopsida</taxon>
        <taxon>eudicotyledons</taxon>
        <taxon>Gunneridae</taxon>
        <taxon>Pentapetalae</taxon>
        <taxon>rosids</taxon>
        <taxon>malvids</taxon>
        <taxon>Sapindales</taxon>
        <taxon>Anacardiaceae</taxon>
        <taxon>Pistacia</taxon>
    </lineage>
</organism>
<dbReference type="EMBL" id="CM047747">
    <property type="protein sequence ID" value="KAJ0018893.1"/>
    <property type="molecule type" value="Genomic_DNA"/>
</dbReference>